<reference evidence="2 3" key="1">
    <citation type="submission" date="2016-10" db="EMBL/GenBank/DDBJ databases">
        <authorList>
            <person name="de Groot N.N."/>
        </authorList>
    </citation>
    <scope>NUCLEOTIDE SEQUENCE [LARGE SCALE GENOMIC DNA]</scope>
    <source>
        <strain evidence="2 3">DSM 13305</strain>
    </source>
</reference>
<dbReference type="Proteomes" id="UP000198847">
    <property type="component" value="Unassembled WGS sequence"/>
</dbReference>
<organism evidence="2 3">
    <name type="scientific">Propionispora vibrioides</name>
    <dbReference type="NCBI Taxonomy" id="112903"/>
    <lineage>
        <taxon>Bacteria</taxon>
        <taxon>Bacillati</taxon>
        <taxon>Bacillota</taxon>
        <taxon>Negativicutes</taxon>
        <taxon>Selenomonadales</taxon>
        <taxon>Sporomusaceae</taxon>
        <taxon>Propionispora</taxon>
    </lineage>
</organism>
<protein>
    <submittedName>
        <fullName evidence="2">Uncharacterized protein</fullName>
    </submittedName>
</protein>
<keyword evidence="1" id="KW-1133">Transmembrane helix</keyword>
<gene>
    <name evidence="2" type="ORF">SAMN04490178_11035</name>
</gene>
<dbReference type="RefSeq" id="WP_091746441.1">
    <property type="nucleotide sequence ID" value="NZ_FODY01000010.1"/>
</dbReference>
<evidence type="ECO:0000313" key="3">
    <source>
        <dbReference type="Proteomes" id="UP000198847"/>
    </source>
</evidence>
<dbReference type="AlphaFoldDB" id="A0A1H8V241"/>
<evidence type="ECO:0000313" key="2">
    <source>
        <dbReference type="EMBL" id="SEP09466.1"/>
    </source>
</evidence>
<keyword evidence="3" id="KW-1185">Reference proteome</keyword>
<keyword evidence="1" id="KW-0812">Transmembrane</keyword>
<accession>A0A1H8V241</accession>
<keyword evidence="1" id="KW-0472">Membrane</keyword>
<sequence>MHGHIPFFGMAFGGFHLIFAIVFLYLFYNISKSLQRIAAGMEKKEIKLQLLANDELDQAKDKSEEVKP</sequence>
<dbReference type="EMBL" id="FODY01000010">
    <property type="protein sequence ID" value="SEP09466.1"/>
    <property type="molecule type" value="Genomic_DNA"/>
</dbReference>
<evidence type="ECO:0000256" key="1">
    <source>
        <dbReference type="SAM" id="Phobius"/>
    </source>
</evidence>
<proteinExistence type="predicted"/>
<feature type="transmembrane region" description="Helical" evidence="1">
    <location>
        <begin position="6"/>
        <end position="28"/>
    </location>
</feature>
<dbReference type="STRING" id="112903.SAMN04490178_11035"/>
<name>A0A1H8V241_9FIRM</name>
<dbReference type="OrthoDB" id="1683791at2"/>